<comment type="caution">
    <text evidence="2">The sequence shown here is derived from an EMBL/GenBank/DDBJ whole genome shotgun (WGS) entry which is preliminary data.</text>
</comment>
<protein>
    <submittedName>
        <fullName evidence="2">Uncharacterized protein</fullName>
    </submittedName>
</protein>
<feature type="region of interest" description="Disordered" evidence="1">
    <location>
        <begin position="128"/>
        <end position="148"/>
    </location>
</feature>
<keyword evidence="3" id="KW-1185">Reference proteome</keyword>
<organism evidence="2 3">
    <name type="scientific">Coptis chinensis</name>
    <dbReference type="NCBI Taxonomy" id="261450"/>
    <lineage>
        <taxon>Eukaryota</taxon>
        <taxon>Viridiplantae</taxon>
        <taxon>Streptophyta</taxon>
        <taxon>Embryophyta</taxon>
        <taxon>Tracheophyta</taxon>
        <taxon>Spermatophyta</taxon>
        <taxon>Magnoliopsida</taxon>
        <taxon>Ranunculales</taxon>
        <taxon>Ranunculaceae</taxon>
        <taxon>Coptidoideae</taxon>
        <taxon>Coptis</taxon>
    </lineage>
</organism>
<dbReference type="Proteomes" id="UP000631114">
    <property type="component" value="Unassembled WGS sequence"/>
</dbReference>
<sequence length="148" mass="17337">MVQKINGILVNQKWVDAAIGWRNKILQQRFFDHSPIIGWFTAIPKPHNIPFRFKKPWIKHESLKERHNGGRKLELVRPLKVAGNTTYFHALHKLRMNKAMIRRFRKVMEPSLSSNKTLNNTLSRCLKPSTSPRRYPMLGDEAHTKACE</sequence>
<evidence type="ECO:0000313" key="3">
    <source>
        <dbReference type="Proteomes" id="UP000631114"/>
    </source>
</evidence>
<dbReference type="AlphaFoldDB" id="A0A835LMP3"/>
<evidence type="ECO:0000313" key="2">
    <source>
        <dbReference type="EMBL" id="KAF9598177.1"/>
    </source>
</evidence>
<dbReference type="EMBL" id="JADFTS010000007">
    <property type="protein sequence ID" value="KAF9598177.1"/>
    <property type="molecule type" value="Genomic_DNA"/>
</dbReference>
<name>A0A835LMP3_9MAGN</name>
<reference evidence="2 3" key="1">
    <citation type="submission" date="2020-10" db="EMBL/GenBank/DDBJ databases">
        <title>The Coptis chinensis genome and diversification of protoberbering-type alkaloids.</title>
        <authorList>
            <person name="Wang B."/>
            <person name="Shu S."/>
            <person name="Song C."/>
            <person name="Liu Y."/>
        </authorList>
    </citation>
    <scope>NUCLEOTIDE SEQUENCE [LARGE SCALE GENOMIC DNA]</scope>
    <source>
        <strain evidence="2">HL-2020</strain>
        <tissue evidence="2">Leaf</tissue>
    </source>
</reference>
<accession>A0A835LMP3</accession>
<gene>
    <name evidence="2" type="ORF">IFM89_025794</name>
</gene>
<evidence type="ECO:0000256" key="1">
    <source>
        <dbReference type="SAM" id="MobiDB-lite"/>
    </source>
</evidence>
<proteinExistence type="predicted"/>